<proteinExistence type="predicted"/>
<gene>
    <name evidence="1" type="ORF">Q9L58_009363</name>
</gene>
<sequence length="185" mass="20362">MFHSPSVPLSSNAPPTALPVPHYCYRGIPFLAFVTPYEVQCARSAIGICDANTFDITSYYLGVLIALSQQAVKFLERGRDAYPARVAYPTEDGEHIIVLTALVPTSFLEKFEQGTDQTDSLEVSRTKITIGDGSSILEFAKEPIASALEPEKPEPAIIHGMYLRRLRRSPANQQHEGVTSVLRVV</sequence>
<name>A0ABR3G7C8_9PEZI</name>
<dbReference type="Proteomes" id="UP001447188">
    <property type="component" value="Unassembled WGS sequence"/>
</dbReference>
<evidence type="ECO:0000313" key="2">
    <source>
        <dbReference type="Proteomes" id="UP001447188"/>
    </source>
</evidence>
<protein>
    <submittedName>
        <fullName evidence="1">Uncharacterized protein</fullName>
    </submittedName>
</protein>
<organism evidence="1 2">
    <name type="scientific">Discina gigas</name>
    <dbReference type="NCBI Taxonomy" id="1032678"/>
    <lineage>
        <taxon>Eukaryota</taxon>
        <taxon>Fungi</taxon>
        <taxon>Dikarya</taxon>
        <taxon>Ascomycota</taxon>
        <taxon>Pezizomycotina</taxon>
        <taxon>Pezizomycetes</taxon>
        <taxon>Pezizales</taxon>
        <taxon>Discinaceae</taxon>
        <taxon>Discina</taxon>
    </lineage>
</organism>
<dbReference type="EMBL" id="JBBBZM010000213">
    <property type="protein sequence ID" value="KAL0631773.1"/>
    <property type="molecule type" value="Genomic_DNA"/>
</dbReference>
<accession>A0ABR3G7C8</accession>
<keyword evidence="2" id="KW-1185">Reference proteome</keyword>
<reference evidence="1 2" key="1">
    <citation type="submission" date="2024-02" db="EMBL/GenBank/DDBJ databases">
        <title>Discinaceae phylogenomics.</title>
        <authorList>
            <person name="Dirks A.C."/>
            <person name="James T.Y."/>
        </authorList>
    </citation>
    <scope>NUCLEOTIDE SEQUENCE [LARGE SCALE GENOMIC DNA]</scope>
    <source>
        <strain evidence="1 2">ACD0624</strain>
    </source>
</reference>
<comment type="caution">
    <text evidence="1">The sequence shown here is derived from an EMBL/GenBank/DDBJ whole genome shotgun (WGS) entry which is preliminary data.</text>
</comment>
<evidence type="ECO:0000313" key="1">
    <source>
        <dbReference type="EMBL" id="KAL0631773.1"/>
    </source>
</evidence>